<dbReference type="PANTHER" id="PTHR33525:SF4">
    <property type="entry name" value="CYCLIC DI-GMP PHOSPHODIESTERASE CDGJ"/>
    <property type="match status" value="1"/>
</dbReference>
<gene>
    <name evidence="2" type="ORF">IPJ48_02170</name>
</gene>
<dbReference type="AlphaFoldDB" id="A0A9D7I7C6"/>
<name>A0A9D7I7C6_9RHOO</name>
<evidence type="ECO:0000259" key="1">
    <source>
        <dbReference type="PROSITE" id="PS51833"/>
    </source>
</evidence>
<accession>A0A9D7I7C6</accession>
<dbReference type="EMBL" id="JADJNC010000004">
    <property type="protein sequence ID" value="MBK7421983.1"/>
    <property type="molecule type" value="Genomic_DNA"/>
</dbReference>
<dbReference type="InterPro" id="IPR013976">
    <property type="entry name" value="HDOD"/>
</dbReference>
<sequence length="391" mass="41963">MPDVYISRQPLVNRQSKIIATRLTLHLDGGATMTDAANTLSALTEFWPQGEKLVFINSGDAPCTAALLEWQVPANAIIEVRSASLLEPGADAFIAALQAAQSSLCLVYDAQSQAALAAVVPFRFIAFDAQRHTPAQLRILATQTQPYGIGIAFNVNDGPAFQACLDAGVNAAASWFFTHPTKAPAKALNPGQAQIVRVLNLVRKNADVKEIEAALKQDVALSYKLLRYINSAGFGLSCEVQSFRHAVTILGYNKLNKWLSLLLATASKDPMAPALMHTALTRAWLMEVLAHGLVEPQEYDNLFITGAFSMLDALLGVTMEKVLESMSLPEPISDALLGIGGAYAPFLELAKASESDDGMAIAEQAGMLGLDAVQFNRAQMQALAFADTMEL</sequence>
<dbReference type="Proteomes" id="UP000886602">
    <property type="component" value="Unassembled WGS sequence"/>
</dbReference>
<feature type="domain" description="HDOD" evidence="1">
    <location>
        <begin position="188"/>
        <end position="371"/>
    </location>
</feature>
<dbReference type="Gene3D" id="1.10.3210.10">
    <property type="entry name" value="Hypothetical protein af1432"/>
    <property type="match status" value="1"/>
</dbReference>
<dbReference type="PROSITE" id="PS51833">
    <property type="entry name" value="HDOD"/>
    <property type="match status" value="1"/>
</dbReference>
<organism evidence="2 3">
    <name type="scientific">Candidatus Propionivibrio dominans</name>
    <dbReference type="NCBI Taxonomy" id="2954373"/>
    <lineage>
        <taxon>Bacteria</taxon>
        <taxon>Pseudomonadati</taxon>
        <taxon>Pseudomonadota</taxon>
        <taxon>Betaproteobacteria</taxon>
        <taxon>Rhodocyclales</taxon>
        <taxon>Rhodocyclaceae</taxon>
        <taxon>Propionivibrio</taxon>
    </lineage>
</organism>
<evidence type="ECO:0000313" key="2">
    <source>
        <dbReference type="EMBL" id="MBK7421983.1"/>
    </source>
</evidence>
<evidence type="ECO:0000313" key="3">
    <source>
        <dbReference type="Proteomes" id="UP000886602"/>
    </source>
</evidence>
<proteinExistence type="predicted"/>
<dbReference type="Pfam" id="PF08668">
    <property type="entry name" value="HDOD"/>
    <property type="match status" value="1"/>
</dbReference>
<protein>
    <submittedName>
        <fullName evidence="2">HDOD domain-containing protein</fullName>
    </submittedName>
</protein>
<dbReference type="SUPFAM" id="SSF109604">
    <property type="entry name" value="HD-domain/PDEase-like"/>
    <property type="match status" value="1"/>
</dbReference>
<dbReference type="PANTHER" id="PTHR33525">
    <property type="match status" value="1"/>
</dbReference>
<reference evidence="2" key="1">
    <citation type="submission" date="2020-10" db="EMBL/GenBank/DDBJ databases">
        <title>Connecting structure to function with the recovery of over 1000 high-quality activated sludge metagenome-assembled genomes encoding full-length rRNA genes using long-read sequencing.</title>
        <authorList>
            <person name="Singleton C.M."/>
            <person name="Petriglieri F."/>
            <person name="Kristensen J.M."/>
            <person name="Kirkegaard R.H."/>
            <person name="Michaelsen T.Y."/>
            <person name="Andersen M.H."/>
            <person name="Karst S.M."/>
            <person name="Dueholm M.S."/>
            <person name="Nielsen P.H."/>
            <person name="Albertsen M."/>
        </authorList>
    </citation>
    <scope>NUCLEOTIDE SEQUENCE</scope>
    <source>
        <strain evidence="2">EsbW_18-Q3-R4-48_MAXAC.044</strain>
    </source>
</reference>
<comment type="caution">
    <text evidence="2">The sequence shown here is derived from an EMBL/GenBank/DDBJ whole genome shotgun (WGS) entry which is preliminary data.</text>
</comment>
<dbReference type="InterPro" id="IPR052340">
    <property type="entry name" value="RNase_Y/CdgJ"/>
</dbReference>